<feature type="compositionally biased region" description="Basic and acidic residues" evidence="11">
    <location>
        <begin position="393"/>
        <end position="417"/>
    </location>
</feature>
<dbReference type="SMART" id="SM00225">
    <property type="entry name" value="BTB"/>
    <property type="match status" value="1"/>
</dbReference>
<evidence type="ECO:0000256" key="2">
    <source>
        <dbReference type="ARBA" id="ARBA00022723"/>
    </source>
</evidence>
<dbReference type="SMART" id="SM00355">
    <property type="entry name" value="ZnF_C2H2"/>
    <property type="match status" value="3"/>
</dbReference>
<evidence type="ECO:0000256" key="10">
    <source>
        <dbReference type="PROSITE-ProRule" id="PRU00042"/>
    </source>
</evidence>
<dbReference type="EMBL" id="HACA01009754">
    <property type="protein sequence ID" value="CDW27115.1"/>
    <property type="molecule type" value="Transcribed_RNA"/>
</dbReference>
<keyword evidence="3" id="KW-0677">Repeat</keyword>
<keyword evidence="5" id="KW-0862">Zinc</keyword>
<feature type="domain" description="C2H2-type" evidence="13">
    <location>
        <begin position="301"/>
        <end position="328"/>
    </location>
</feature>
<dbReference type="GO" id="GO:0005634">
    <property type="term" value="C:nucleus"/>
    <property type="evidence" value="ECO:0007669"/>
    <property type="project" value="UniProtKB-SubCell"/>
</dbReference>
<evidence type="ECO:0000256" key="6">
    <source>
        <dbReference type="ARBA" id="ARBA00023015"/>
    </source>
</evidence>
<feature type="domain" description="C2H2-type" evidence="13">
    <location>
        <begin position="331"/>
        <end position="360"/>
    </location>
</feature>
<evidence type="ECO:0000256" key="3">
    <source>
        <dbReference type="ARBA" id="ARBA00022737"/>
    </source>
</evidence>
<reference evidence="14" key="1">
    <citation type="submission" date="2014-05" db="EMBL/GenBank/DDBJ databases">
        <authorList>
            <person name="Chronopoulou M."/>
        </authorList>
    </citation>
    <scope>NUCLEOTIDE SEQUENCE</scope>
    <source>
        <tissue evidence="14">Whole organism</tissue>
    </source>
</reference>
<comment type="subcellular location">
    <subcellularLocation>
        <location evidence="1">Nucleus</location>
    </subcellularLocation>
</comment>
<evidence type="ECO:0000256" key="8">
    <source>
        <dbReference type="ARBA" id="ARBA00023163"/>
    </source>
</evidence>
<feature type="domain" description="C2H2-type" evidence="13">
    <location>
        <begin position="272"/>
        <end position="295"/>
    </location>
</feature>
<evidence type="ECO:0000256" key="4">
    <source>
        <dbReference type="ARBA" id="ARBA00022771"/>
    </source>
</evidence>
<feature type="region of interest" description="Disordered" evidence="11">
    <location>
        <begin position="193"/>
        <end position="212"/>
    </location>
</feature>
<dbReference type="AlphaFoldDB" id="A0A0K2TMM0"/>
<feature type="domain" description="BTB" evidence="12">
    <location>
        <begin position="49"/>
        <end position="117"/>
    </location>
</feature>
<dbReference type="Gene3D" id="3.30.160.60">
    <property type="entry name" value="Classic Zinc Finger"/>
    <property type="match status" value="1"/>
</dbReference>
<organism evidence="14">
    <name type="scientific">Lepeophtheirus salmonis</name>
    <name type="common">Salmon louse</name>
    <name type="synonym">Caligus salmonis</name>
    <dbReference type="NCBI Taxonomy" id="72036"/>
    <lineage>
        <taxon>Eukaryota</taxon>
        <taxon>Metazoa</taxon>
        <taxon>Ecdysozoa</taxon>
        <taxon>Arthropoda</taxon>
        <taxon>Crustacea</taxon>
        <taxon>Multicrustacea</taxon>
        <taxon>Hexanauplia</taxon>
        <taxon>Copepoda</taxon>
        <taxon>Siphonostomatoida</taxon>
        <taxon>Caligidae</taxon>
        <taxon>Lepeophtheirus</taxon>
    </lineage>
</organism>
<feature type="region of interest" description="Disordered" evidence="11">
    <location>
        <begin position="382"/>
        <end position="417"/>
    </location>
</feature>
<protein>
    <submittedName>
        <fullName evidence="14">Putative LOC578691 [Strongylocentrotus purpuratus]</fullName>
    </submittedName>
</protein>
<dbReference type="SUPFAM" id="SSF54695">
    <property type="entry name" value="POZ domain"/>
    <property type="match status" value="1"/>
</dbReference>
<keyword evidence="8" id="KW-0804">Transcription</keyword>
<dbReference type="PROSITE" id="PS50157">
    <property type="entry name" value="ZINC_FINGER_C2H2_2"/>
    <property type="match status" value="3"/>
</dbReference>
<dbReference type="CDD" id="cd18186">
    <property type="entry name" value="BTB_POZ_ZBTB_KLHL-like"/>
    <property type="match status" value="1"/>
</dbReference>
<keyword evidence="2" id="KW-0479">Metal-binding</keyword>
<proteinExistence type="predicted"/>
<dbReference type="InterPro" id="IPR050457">
    <property type="entry name" value="ZnFinger_BTB_dom_contain"/>
</dbReference>
<dbReference type="GO" id="GO:0008270">
    <property type="term" value="F:zinc ion binding"/>
    <property type="evidence" value="ECO:0007669"/>
    <property type="project" value="UniProtKB-KW"/>
</dbReference>
<dbReference type="PANTHER" id="PTHR46105:SF5">
    <property type="entry name" value="ZINC FINGER AND BTB DOMAIN-CONTAINING PROTEIN 44 ISOFORM X1"/>
    <property type="match status" value="1"/>
</dbReference>
<evidence type="ECO:0000256" key="9">
    <source>
        <dbReference type="ARBA" id="ARBA00023242"/>
    </source>
</evidence>
<evidence type="ECO:0000259" key="13">
    <source>
        <dbReference type="PROSITE" id="PS50157"/>
    </source>
</evidence>
<keyword evidence="9" id="KW-0539">Nucleus</keyword>
<dbReference type="SUPFAM" id="SSF57667">
    <property type="entry name" value="beta-beta-alpha zinc fingers"/>
    <property type="match status" value="1"/>
</dbReference>
<dbReference type="PANTHER" id="PTHR46105">
    <property type="entry name" value="AGAP004733-PA"/>
    <property type="match status" value="1"/>
</dbReference>
<dbReference type="PROSITE" id="PS50097">
    <property type="entry name" value="BTB"/>
    <property type="match status" value="1"/>
</dbReference>
<name>A0A0K2TMM0_LEPSM</name>
<keyword evidence="6" id="KW-0805">Transcription regulation</keyword>
<evidence type="ECO:0000256" key="11">
    <source>
        <dbReference type="SAM" id="MobiDB-lite"/>
    </source>
</evidence>
<dbReference type="PROSITE" id="PS00028">
    <property type="entry name" value="ZINC_FINGER_C2H2_1"/>
    <property type="match status" value="3"/>
</dbReference>
<dbReference type="InterPro" id="IPR036236">
    <property type="entry name" value="Znf_C2H2_sf"/>
</dbReference>
<evidence type="ECO:0000256" key="7">
    <source>
        <dbReference type="ARBA" id="ARBA00023125"/>
    </source>
</evidence>
<dbReference type="GO" id="GO:0000981">
    <property type="term" value="F:DNA-binding transcription factor activity, RNA polymerase II-specific"/>
    <property type="evidence" value="ECO:0007669"/>
    <property type="project" value="TreeGrafter"/>
</dbReference>
<dbReference type="Gene3D" id="3.30.710.10">
    <property type="entry name" value="Potassium Channel Kv1.1, Chain A"/>
    <property type="match status" value="1"/>
</dbReference>
<evidence type="ECO:0000313" key="14">
    <source>
        <dbReference type="EMBL" id="CDW27115.1"/>
    </source>
</evidence>
<sequence>MSYKIEFSDSRNNEELIGRTIYRMKGYVTLGHYGDIGSLLSGDNSHHHSDLSFICKDGIELRCHRFIIGAQSKFLKTLLLNIPGPSSPAFICLPDVESKYMKIVLRFLYSGNLVIDGEDVPDIRYLITKILCLNARVCLPMDEEEFESSREKVMDVVPEELDSNKMYAEEDAGAMIFSSESWLHNKDITSSFESNHLDEDEEEEYKSEEGSLTTDSTAEKNLFIYRGNWVKEIPTTRKRRKKVRKYSFCPFTITGVYKPSTLEALNQKSGSYTCNTCDITYDKEASLRRHISRTHNTNLREQCPECGKRLSTKSTLNKHLISHRPRSQWPFECPLCKQEFQCKADIPKHLMTSKHKDQTLPPMGSSEWIDLINSSARKIDYKGEMDEEVSESEVTRNEGNVKELENGNSSEKDPLSM</sequence>
<keyword evidence="4 10" id="KW-0863">Zinc-finger</keyword>
<dbReference type="InterPro" id="IPR011333">
    <property type="entry name" value="SKP1/BTB/POZ_sf"/>
</dbReference>
<dbReference type="InterPro" id="IPR000210">
    <property type="entry name" value="BTB/POZ_dom"/>
</dbReference>
<evidence type="ECO:0000259" key="12">
    <source>
        <dbReference type="PROSITE" id="PS50097"/>
    </source>
</evidence>
<keyword evidence="7" id="KW-0238">DNA-binding</keyword>
<accession>A0A0K2TMM0</accession>
<dbReference type="OrthoDB" id="6359816at2759"/>
<dbReference type="GO" id="GO:0000978">
    <property type="term" value="F:RNA polymerase II cis-regulatory region sequence-specific DNA binding"/>
    <property type="evidence" value="ECO:0007669"/>
    <property type="project" value="TreeGrafter"/>
</dbReference>
<dbReference type="InterPro" id="IPR013087">
    <property type="entry name" value="Znf_C2H2_type"/>
</dbReference>
<evidence type="ECO:0000256" key="5">
    <source>
        <dbReference type="ARBA" id="ARBA00022833"/>
    </source>
</evidence>
<evidence type="ECO:0000256" key="1">
    <source>
        <dbReference type="ARBA" id="ARBA00004123"/>
    </source>
</evidence>
<dbReference type="Pfam" id="PF00096">
    <property type="entry name" value="zf-C2H2"/>
    <property type="match status" value="2"/>
</dbReference>
<dbReference type="Pfam" id="PF00651">
    <property type="entry name" value="BTB"/>
    <property type="match status" value="1"/>
</dbReference>